<evidence type="ECO:0000313" key="2">
    <source>
        <dbReference type="Proteomes" id="UP001596457"/>
    </source>
</evidence>
<protein>
    <submittedName>
        <fullName evidence="1">Uncharacterized protein</fullName>
    </submittedName>
</protein>
<name>A0ABW2SCU0_9BURK</name>
<organism evidence="1 2">
    <name type="scientific">Hydrogenophaga defluvii</name>
    <dbReference type="NCBI Taxonomy" id="249410"/>
    <lineage>
        <taxon>Bacteria</taxon>
        <taxon>Pseudomonadati</taxon>
        <taxon>Pseudomonadota</taxon>
        <taxon>Betaproteobacteria</taxon>
        <taxon>Burkholderiales</taxon>
        <taxon>Comamonadaceae</taxon>
        <taxon>Hydrogenophaga</taxon>
    </lineage>
</organism>
<sequence>MSALKTRLRFVSLLGQRPDVALTAGGPITLPSPSANHGLAWGGYAMGVYWTPTVPDAATQPGSAASEVASALLPRDKLLGVGKAALRDVAWRLACEADCSEQLQRVVQSGHAVIWVDGDLTLASALTLGSDEHPVLLWVEGDVRLGPRVSLTGLLLARSVVWGASDEGESHVRGAIVADGPITVTGSPAIEWAPQVLDRLAASAGWFEPVPVGSRVN</sequence>
<comment type="caution">
    <text evidence="1">The sequence shown here is derived from an EMBL/GenBank/DDBJ whole genome shotgun (WGS) entry which is preliminary data.</text>
</comment>
<reference evidence="2" key="1">
    <citation type="journal article" date="2019" name="Int. J. Syst. Evol. Microbiol.">
        <title>The Global Catalogue of Microorganisms (GCM) 10K type strain sequencing project: providing services to taxonomists for standard genome sequencing and annotation.</title>
        <authorList>
            <consortium name="The Broad Institute Genomics Platform"/>
            <consortium name="The Broad Institute Genome Sequencing Center for Infectious Disease"/>
            <person name="Wu L."/>
            <person name="Ma J."/>
        </authorList>
    </citation>
    <scope>NUCLEOTIDE SEQUENCE [LARGE SCALE GENOMIC DNA]</scope>
    <source>
        <strain evidence="2">CCUG 53903</strain>
    </source>
</reference>
<dbReference type="Proteomes" id="UP001596457">
    <property type="component" value="Unassembled WGS sequence"/>
</dbReference>
<evidence type="ECO:0000313" key="1">
    <source>
        <dbReference type="EMBL" id="MFC7461256.1"/>
    </source>
</evidence>
<accession>A0ABW2SCU0</accession>
<proteinExistence type="predicted"/>
<dbReference type="EMBL" id="JBHTBZ010000034">
    <property type="protein sequence ID" value="MFC7461256.1"/>
    <property type="molecule type" value="Genomic_DNA"/>
</dbReference>
<dbReference type="RefSeq" id="WP_382201267.1">
    <property type="nucleotide sequence ID" value="NZ_JBHTBZ010000034.1"/>
</dbReference>
<keyword evidence="2" id="KW-1185">Reference proteome</keyword>
<gene>
    <name evidence="1" type="ORF">ACFQU0_12555</name>
</gene>